<comment type="caution">
    <text evidence="1">The sequence shown here is derived from an EMBL/GenBank/DDBJ whole genome shotgun (WGS) entry which is preliminary data.</text>
</comment>
<evidence type="ECO:0000313" key="1">
    <source>
        <dbReference type="EMBL" id="KAG7503827.1"/>
    </source>
</evidence>
<dbReference type="EMBL" id="JAGKHQ010000012">
    <property type="protein sequence ID" value="KAG7503827.1"/>
    <property type="molecule type" value="Genomic_DNA"/>
</dbReference>
<keyword evidence="2" id="KW-1185">Reference proteome</keyword>
<organism evidence="1 2">
    <name type="scientific">Solea senegalensis</name>
    <name type="common">Senegalese sole</name>
    <dbReference type="NCBI Taxonomy" id="28829"/>
    <lineage>
        <taxon>Eukaryota</taxon>
        <taxon>Metazoa</taxon>
        <taxon>Chordata</taxon>
        <taxon>Craniata</taxon>
        <taxon>Vertebrata</taxon>
        <taxon>Euteleostomi</taxon>
        <taxon>Actinopterygii</taxon>
        <taxon>Neopterygii</taxon>
        <taxon>Teleostei</taxon>
        <taxon>Neoteleostei</taxon>
        <taxon>Acanthomorphata</taxon>
        <taxon>Carangaria</taxon>
        <taxon>Pleuronectiformes</taxon>
        <taxon>Pleuronectoidei</taxon>
        <taxon>Soleidae</taxon>
        <taxon>Solea</taxon>
    </lineage>
</organism>
<proteinExistence type="predicted"/>
<dbReference type="Proteomes" id="UP000693946">
    <property type="component" value="Linkage Group LG2"/>
</dbReference>
<name>A0AAV6RE50_SOLSE</name>
<accession>A0AAV6RE50</accession>
<protein>
    <submittedName>
        <fullName evidence="1">Uncharacterized protein</fullName>
    </submittedName>
</protein>
<evidence type="ECO:0000313" key="2">
    <source>
        <dbReference type="Proteomes" id="UP000693946"/>
    </source>
</evidence>
<dbReference type="AlphaFoldDB" id="A0AAV6RE50"/>
<reference evidence="1 2" key="1">
    <citation type="journal article" date="2021" name="Sci. Rep.">
        <title>Chromosome anchoring in Senegalese sole (Solea senegalensis) reveals sex-associated markers and genome rearrangements in flatfish.</title>
        <authorList>
            <person name="Guerrero-Cozar I."/>
            <person name="Gomez-Garrido J."/>
            <person name="Berbel C."/>
            <person name="Martinez-Blanch J.F."/>
            <person name="Alioto T."/>
            <person name="Claros M.G."/>
            <person name="Gagnaire P.A."/>
            <person name="Manchado M."/>
        </authorList>
    </citation>
    <scope>NUCLEOTIDE SEQUENCE [LARGE SCALE GENOMIC DNA]</scope>
    <source>
        <strain evidence="1">Sse05_10M</strain>
    </source>
</reference>
<gene>
    <name evidence="1" type="ORF">JOB18_045760</name>
</gene>
<sequence length="71" mass="8188">MANQERWQRAVQLAHKVIGLSCEARMKVLCGTFKSGFAIIHMNNQRPQYGSKSVPSEFEFEFLTSKSDFEF</sequence>